<keyword evidence="4" id="KW-0808">Transferase</keyword>
<keyword evidence="5" id="KW-1185">Reference proteome</keyword>
<dbReference type="InterPro" id="IPR001173">
    <property type="entry name" value="Glyco_trans_2-like"/>
</dbReference>
<dbReference type="InterPro" id="IPR058718">
    <property type="entry name" value="Agl6_TM_C"/>
</dbReference>
<reference evidence="4 5" key="1">
    <citation type="submission" date="2020-07" db="EMBL/GenBank/DDBJ databases">
        <title>Halosimplex litoreum sp. nov. and Halosimplex rubrum sp. nov., isolated from different salt environments.</title>
        <authorList>
            <person name="Cui H."/>
        </authorList>
    </citation>
    <scope>NUCLEOTIDE SEQUENCE [LARGE SCALE GENOMIC DNA]</scope>
    <source>
        <strain evidence="4 5">R2</strain>
    </source>
</reference>
<evidence type="ECO:0000313" key="4">
    <source>
        <dbReference type="EMBL" id="QLH84922.1"/>
    </source>
</evidence>
<dbReference type="Pfam" id="PF26629">
    <property type="entry name" value="GT2_TM_C"/>
    <property type="match status" value="1"/>
</dbReference>
<dbReference type="PANTHER" id="PTHR48090:SF7">
    <property type="entry name" value="RFBJ PROTEIN"/>
    <property type="match status" value="1"/>
</dbReference>
<feature type="transmembrane region" description="Helical" evidence="1">
    <location>
        <begin position="389"/>
        <end position="411"/>
    </location>
</feature>
<evidence type="ECO:0000256" key="1">
    <source>
        <dbReference type="SAM" id="Phobius"/>
    </source>
</evidence>
<dbReference type="Pfam" id="PF00535">
    <property type="entry name" value="Glycos_transf_2"/>
    <property type="match status" value="1"/>
</dbReference>
<evidence type="ECO:0000259" key="3">
    <source>
        <dbReference type="Pfam" id="PF26629"/>
    </source>
</evidence>
<feature type="transmembrane region" description="Helical" evidence="1">
    <location>
        <begin position="472"/>
        <end position="494"/>
    </location>
</feature>
<dbReference type="GO" id="GO:0016740">
    <property type="term" value="F:transferase activity"/>
    <property type="evidence" value="ECO:0007669"/>
    <property type="project" value="UniProtKB-KW"/>
</dbReference>
<dbReference type="EMBL" id="CP058909">
    <property type="protein sequence ID" value="QLH84922.1"/>
    <property type="molecule type" value="Genomic_DNA"/>
</dbReference>
<dbReference type="InterPro" id="IPR050256">
    <property type="entry name" value="Glycosyltransferase_2"/>
</dbReference>
<feature type="domain" description="Glycosyltransferase 2-like" evidence="2">
    <location>
        <begin position="125"/>
        <end position="286"/>
    </location>
</feature>
<keyword evidence="1" id="KW-1133">Transmembrane helix</keyword>
<dbReference type="PANTHER" id="PTHR48090">
    <property type="entry name" value="UNDECAPRENYL-PHOSPHATE 4-DEOXY-4-FORMAMIDO-L-ARABINOSE TRANSFERASE-RELATED"/>
    <property type="match status" value="1"/>
</dbReference>
<evidence type="ECO:0000313" key="5">
    <source>
        <dbReference type="Proteomes" id="UP000509346"/>
    </source>
</evidence>
<gene>
    <name evidence="4" type="ORF">HZS54_06230</name>
</gene>
<organism evidence="4 5">
    <name type="scientific">Halosimplex pelagicum</name>
    <dbReference type="NCBI Taxonomy" id="869886"/>
    <lineage>
        <taxon>Archaea</taxon>
        <taxon>Methanobacteriati</taxon>
        <taxon>Methanobacteriota</taxon>
        <taxon>Stenosarchaea group</taxon>
        <taxon>Halobacteria</taxon>
        <taxon>Halobacteriales</taxon>
        <taxon>Haloarculaceae</taxon>
        <taxon>Halosimplex</taxon>
    </lineage>
</organism>
<keyword evidence="1" id="KW-0472">Membrane</keyword>
<dbReference type="InterPro" id="IPR029044">
    <property type="entry name" value="Nucleotide-diphossugar_trans"/>
</dbReference>
<feature type="domain" description="Low-salt glycan biosynthesis hexosyltransferase Agl6 C-terminal transmembrane region" evidence="3">
    <location>
        <begin position="408"/>
        <end position="494"/>
    </location>
</feature>
<keyword evidence="1" id="KW-0812">Transmembrane</keyword>
<dbReference type="KEGG" id="hpel:HZS54_06230"/>
<sequence>MIRDATDDGGRELPGDQQEVHRFVISARGRLLATQQRWPTSLSSRTDATTSPRRFDDQYWLRVVGGPTIQRDAGGGPAVAVSADEQNGYTRNWICIRTTVQTSQTAATSSANLLDAASDETPTMSVVLPTLNEETGVAACLDAIIDAIDEIGCTAEIIVSDSSTDRTPEIAREYGAIVVSPDRRGYGYAYRYAFERARGEYIVMGDADTTYDFGELPKLFGAIRETEADLVLGSRFAGEIRDGAMPWLHKHVGNPALTAFLNRFYDADISDAHTGFRVLRREALDALTLRTDGMEFASEMIMEASARGLHIEEVPITYHPREGDATLDTWHDGWKHLRFMLLNAPGYLFTIPGAVSLVAGAVLMLLAFFDVTVNLNGMGPIWFGIRTMVAGSLLTIVGFQIASLGVFATIASEPIRRPTDRVTTWLVEHLRLETGIAVGGLMMAVGGSFAASIVLAWLRDGYASLPPMTRDILAFTCIVLGIQTVFAAFFVTAVRRNRR</sequence>
<feature type="transmembrane region" description="Helical" evidence="1">
    <location>
        <begin position="432"/>
        <end position="457"/>
    </location>
</feature>
<name>A0A7D5PE90_9EURY</name>
<dbReference type="CDD" id="cd04179">
    <property type="entry name" value="DPM_DPG-synthase_like"/>
    <property type="match status" value="1"/>
</dbReference>
<proteinExistence type="predicted"/>
<dbReference type="Proteomes" id="UP000509346">
    <property type="component" value="Chromosome"/>
</dbReference>
<accession>A0A7D5PE90</accession>
<evidence type="ECO:0000259" key="2">
    <source>
        <dbReference type="Pfam" id="PF00535"/>
    </source>
</evidence>
<dbReference type="Gene3D" id="3.90.550.10">
    <property type="entry name" value="Spore Coat Polysaccharide Biosynthesis Protein SpsA, Chain A"/>
    <property type="match status" value="1"/>
</dbReference>
<protein>
    <submittedName>
        <fullName evidence="4">Glycosyltransferase family 2 protein</fullName>
    </submittedName>
</protein>
<dbReference type="SUPFAM" id="SSF53448">
    <property type="entry name" value="Nucleotide-diphospho-sugar transferases"/>
    <property type="match status" value="1"/>
</dbReference>
<dbReference type="AlphaFoldDB" id="A0A7D5PE90"/>
<feature type="transmembrane region" description="Helical" evidence="1">
    <location>
        <begin position="347"/>
        <end position="369"/>
    </location>
</feature>